<dbReference type="Gene3D" id="3.40.190.10">
    <property type="entry name" value="Periplasmic binding protein-like II"/>
    <property type="match status" value="2"/>
</dbReference>
<dbReference type="RefSeq" id="WP_085031242.1">
    <property type="nucleotide sequence ID" value="NZ_CP020772.1"/>
</dbReference>
<dbReference type="Pfam" id="PF01547">
    <property type="entry name" value="SBP_bac_1"/>
    <property type="match status" value="1"/>
</dbReference>
<evidence type="ECO:0000313" key="1">
    <source>
        <dbReference type="EMBL" id="ARI78783.1"/>
    </source>
</evidence>
<keyword evidence="2" id="KW-1185">Reference proteome</keyword>
<organism evidence="1 2">
    <name type="scientific">Halobacillus mangrovi</name>
    <dbReference type="NCBI Taxonomy" id="402384"/>
    <lineage>
        <taxon>Bacteria</taxon>
        <taxon>Bacillati</taxon>
        <taxon>Bacillota</taxon>
        <taxon>Bacilli</taxon>
        <taxon>Bacillales</taxon>
        <taxon>Bacillaceae</taxon>
        <taxon>Halobacillus</taxon>
    </lineage>
</organism>
<dbReference type="AlphaFoldDB" id="A0A1W5ZZS0"/>
<dbReference type="KEGG" id="hmn:HM131_18925"/>
<reference evidence="1 2" key="1">
    <citation type="submission" date="2017-04" db="EMBL/GenBank/DDBJ databases">
        <title>The whole genome sequencing and assembly of Halobacillus mangrovi strain.</title>
        <authorList>
            <person name="Lee S.-J."/>
            <person name="Park M.-K."/>
            <person name="Kim J.-Y."/>
            <person name="Lee Y.-J."/>
            <person name="Yi H."/>
            <person name="Bahn Y.-S."/>
            <person name="Kim J.F."/>
            <person name="Lee D.-W."/>
        </authorList>
    </citation>
    <scope>NUCLEOTIDE SEQUENCE [LARGE SCALE GENOMIC DNA]</scope>
    <source>
        <strain evidence="1 2">KTB 131</strain>
    </source>
</reference>
<sequence>MRLESLIRKLILLMLVGVFLTSCEDIEKNETGFPEAEKAEDQVVHPDKPGWQVDTSSITFDWYVNFSWFSTQWGNNVVSDYITEKTGVKINFISPKGNENEKINTMIASGSLPDFITIGWWEDGEEKIIERDLVLPLDELAEEYDPYFFKVANDSKLEWYKQEDGHVYGYPNASSSPEDFERYKNVKPSNQTFLVRKDMYEALGRPDMRTPEGFLNALKEAQEQFPEVNGEPLIPLGLHEFTSDGNDSLEEHLQNFLAIPREQEEEIYDRKTDPEYIEWLKTFRQANEMGLLSKDIYIDKRAQMEEKIAEGRYFAMLYQRSDMEAQQKELYAKDPDSVYIAVDGPANSDLDAPTLPADGISGWTVTLISKDVKDPVRAIRFLSYLISDEGQKDFFFGKKGVTWDTVNGKKQFLPEVLDQLQSDRGSFNQKYGASYTYWMLMDTNKYLEWAPTPIAPLKQSMDWTKGKTVNFSEFEGIDPTGTSEAGIAARKIDEEWGRVLPLLLLAESEDEFDQLFQSFLEKREEYGFSIVEQHRQKVYEENQQKLNK</sequence>
<proteinExistence type="predicted"/>
<dbReference type="OrthoDB" id="9787283at2"/>
<dbReference type="PANTHER" id="PTHR43649:SF12">
    <property type="entry name" value="DIACETYLCHITOBIOSE BINDING PROTEIN DASA"/>
    <property type="match status" value="1"/>
</dbReference>
<gene>
    <name evidence="1" type="ORF">HM131_18925</name>
</gene>
<name>A0A1W5ZZS0_9BACI</name>
<dbReference type="InterPro" id="IPR006059">
    <property type="entry name" value="SBP"/>
</dbReference>
<dbReference type="PANTHER" id="PTHR43649">
    <property type="entry name" value="ARABINOSE-BINDING PROTEIN-RELATED"/>
    <property type="match status" value="1"/>
</dbReference>
<evidence type="ECO:0000313" key="2">
    <source>
        <dbReference type="Proteomes" id="UP000192527"/>
    </source>
</evidence>
<dbReference type="InterPro" id="IPR050490">
    <property type="entry name" value="Bact_solute-bd_prot1"/>
</dbReference>
<dbReference type="EMBL" id="CP020772">
    <property type="protein sequence ID" value="ARI78783.1"/>
    <property type="molecule type" value="Genomic_DNA"/>
</dbReference>
<dbReference type="SUPFAM" id="SSF53850">
    <property type="entry name" value="Periplasmic binding protein-like II"/>
    <property type="match status" value="1"/>
</dbReference>
<protein>
    <submittedName>
        <fullName evidence="1">ABC transporter substrate-binding protein</fullName>
    </submittedName>
</protein>
<accession>A0A1W5ZZS0</accession>
<dbReference type="STRING" id="402384.HM131_18925"/>
<dbReference type="PROSITE" id="PS51257">
    <property type="entry name" value="PROKAR_LIPOPROTEIN"/>
    <property type="match status" value="1"/>
</dbReference>
<dbReference type="Proteomes" id="UP000192527">
    <property type="component" value="Chromosome"/>
</dbReference>